<feature type="transmembrane region" description="Helical" evidence="8">
    <location>
        <begin position="310"/>
        <end position="331"/>
    </location>
</feature>
<feature type="transmembrane region" description="Helical" evidence="8">
    <location>
        <begin position="241"/>
        <end position="257"/>
    </location>
</feature>
<dbReference type="NCBIfam" id="TIGR00787">
    <property type="entry name" value="dctP"/>
    <property type="match status" value="2"/>
</dbReference>
<keyword evidence="7 8" id="KW-0472">Membrane</keyword>
<dbReference type="NCBIfam" id="TIGR00786">
    <property type="entry name" value="dctM"/>
    <property type="match status" value="1"/>
</dbReference>
<comment type="subcellular location">
    <subcellularLocation>
        <location evidence="1">Cell inner membrane</location>
        <topology evidence="1">Multi-pass membrane protein</topology>
    </subcellularLocation>
</comment>
<feature type="transmembrane region" description="Helical" evidence="8">
    <location>
        <begin position="367"/>
        <end position="387"/>
    </location>
</feature>
<dbReference type="AlphaFoldDB" id="A0A1M6I1S8"/>
<keyword evidence="6 8" id="KW-1133">Transmembrane helix</keyword>
<proteinExistence type="predicted"/>
<feature type="transmembrane region" description="Helical" evidence="8">
    <location>
        <begin position="46"/>
        <end position="69"/>
    </location>
</feature>
<dbReference type="Pfam" id="PF06808">
    <property type="entry name" value="DctM"/>
    <property type="match status" value="1"/>
</dbReference>
<dbReference type="InterPro" id="IPR018389">
    <property type="entry name" value="DctP_fam"/>
</dbReference>
<keyword evidence="2" id="KW-1003">Cell membrane</keyword>
<feature type="domain" description="TRAP C4-dicarboxylate transport system permease DctM subunit" evidence="9">
    <location>
        <begin position="7"/>
        <end position="421"/>
    </location>
</feature>
<dbReference type="STRING" id="1121950.SAMN02745243_00187"/>
<feature type="transmembrane region" description="Helical" evidence="8">
    <location>
        <begin position="217"/>
        <end position="235"/>
    </location>
</feature>
<dbReference type="PANTHER" id="PTHR33362">
    <property type="entry name" value="SIALIC ACID TRAP TRANSPORTER PERMEASE PROTEIN SIAT-RELATED"/>
    <property type="match status" value="1"/>
</dbReference>
<dbReference type="InterPro" id="IPR004681">
    <property type="entry name" value="TRAP_DctM"/>
</dbReference>
<dbReference type="PANTHER" id="PTHR33362:SF5">
    <property type="entry name" value="C4-DICARBOXYLATE TRAP TRANSPORTER LARGE PERMEASE PROTEIN DCTM"/>
    <property type="match status" value="1"/>
</dbReference>
<evidence type="ECO:0000256" key="6">
    <source>
        <dbReference type="ARBA" id="ARBA00022989"/>
    </source>
</evidence>
<evidence type="ECO:0000256" key="1">
    <source>
        <dbReference type="ARBA" id="ARBA00004429"/>
    </source>
</evidence>
<feature type="transmembrane region" description="Helical" evidence="8">
    <location>
        <begin position="138"/>
        <end position="159"/>
    </location>
</feature>
<feature type="transmembrane region" description="Helical" evidence="8">
    <location>
        <begin position="338"/>
        <end position="361"/>
    </location>
</feature>
<feature type="transmembrane region" description="Helical" evidence="8">
    <location>
        <begin position="171"/>
        <end position="191"/>
    </location>
</feature>
<feature type="transmembrane region" description="Helical" evidence="8">
    <location>
        <begin position="90"/>
        <end position="106"/>
    </location>
</feature>
<keyword evidence="3" id="KW-0997">Cell inner membrane</keyword>
<evidence type="ECO:0000256" key="7">
    <source>
        <dbReference type="ARBA" id="ARBA00023136"/>
    </source>
</evidence>
<evidence type="ECO:0000256" key="8">
    <source>
        <dbReference type="SAM" id="Phobius"/>
    </source>
</evidence>
<dbReference type="OrthoDB" id="9785600at2"/>
<name>A0A1M6I1S8_9FIRM</name>
<dbReference type="InterPro" id="IPR038404">
    <property type="entry name" value="TRAP_DctP_sf"/>
</dbReference>
<evidence type="ECO:0000256" key="3">
    <source>
        <dbReference type="ARBA" id="ARBA00022519"/>
    </source>
</evidence>
<keyword evidence="4 8" id="KW-0812">Transmembrane</keyword>
<dbReference type="Gene3D" id="3.40.190.170">
    <property type="entry name" value="Bacterial extracellular solute-binding protein, family 7"/>
    <property type="match status" value="2"/>
</dbReference>
<evidence type="ECO:0000259" key="9">
    <source>
        <dbReference type="Pfam" id="PF06808"/>
    </source>
</evidence>
<dbReference type="GO" id="GO:0022857">
    <property type="term" value="F:transmembrane transporter activity"/>
    <property type="evidence" value="ECO:0007669"/>
    <property type="project" value="TreeGrafter"/>
</dbReference>
<feature type="transmembrane region" description="Helical" evidence="8">
    <location>
        <begin position="278"/>
        <end position="298"/>
    </location>
</feature>
<keyword evidence="11" id="KW-1185">Reference proteome</keyword>
<dbReference type="InterPro" id="IPR010656">
    <property type="entry name" value="DctM"/>
</dbReference>
<keyword evidence="5" id="KW-0732">Signal</keyword>
<evidence type="ECO:0000313" key="10">
    <source>
        <dbReference type="EMBL" id="SHJ28340.1"/>
    </source>
</evidence>
<organism evidence="10 11">
    <name type="scientific">Hespellia stercorisuis DSM 15480</name>
    <dbReference type="NCBI Taxonomy" id="1121950"/>
    <lineage>
        <taxon>Bacteria</taxon>
        <taxon>Bacillati</taxon>
        <taxon>Bacillota</taxon>
        <taxon>Clostridia</taxon>
        <taxon>Lachnospirales</taxon>
        <taxon>Lachnospiraceae</taxon>
        <taxon>Hespellia</taxon>
    </lineage>
</organism>
<feature type="transmembrane region" description="Helical" evidence="8">
    <location>
        <begin position="7"/>
        <end position="34"/>
    </location>
</feature>
<accession>A0A1M6I1S8</accession>
<dbReference type="GO" id="GO:0030288">
    <property type="term" value="C:outer membrane-bounded periplasmic space"/>
    <property type="evidence" value="ECO:0007669"/>
    <property type="project" value="InterPro"/>
</dbReference>
<evidence type="ECO:0000256" key="2">
    <source>
        <dbReference type="ARBA" id="ARBA00022475"/>
    </source>
</evidence>
<reference evidence="10 11" key="1">
    <citation type="submission" date="2016-11" db="EMBL/GenBank/DDBJ databases">
        <authorList>
            <person name="Jaros S."/>
            <person name="Januszkiewicz K."/>
            <person name="Wedrychowicz H."/>
        </authorList>
    </citation>
    <scope>NUCLEOTIDE SEQUENCE [LARGE SCALE GENOMIC DNA]</scope>
    <source>
        <strain evidence="10 11">DSM 15480</strain>
    </source>
</reference>
<dbReference type="Pfam" id="PF03480">
    <property type="entry name" value="DctP"/>
    <property type="match status" value="2"/>
</dbReference>
<dbReference type="EMBL" id="FQZY01000006">
    <property type="protein sequence ID" value="SHJ28340.1"/>
    <property type="molecule type" value="Genomic_DNA"/>
</dbReference>
<dbReference type="GO" id="GO:0005886">
    <property type="term" value="C:plasma membrane"/>
    <property type="evidence" value="ECO:0007669"/>
    <property type="project" value="UniProtKB-SubCell"/>
</dbReference>
<dbReference type="RefSeq" id="WP_073103901.1">
    <property type="nucleotide sequence ID" value="NZ_FQZY01000006.1"/>
</dbReference>
<evidence type="ECO:0000313" key="11">
    <source>
        <dbReference type="Proteomes" id="UP000184301"/>
    </source>
</evidence>
<evidence type="ECO:0000256" key="5">
    <source>
        <dbReference type="ARBA" id="ARBA00022729"/>
    </source>
</evidence>
<dbReference type="NCBIfam" id="NF037995">
    <property type="entry name" value="TRAP_S1"/>
    <property type="match status" value="2"/>
</dbReference>
<dbReference type="InterPro" id="IPR004682">
    <property type="entry name" value="TRAP_DctP"/>
</dbReference>
<gene>
    <name evidence="10" type="ORF">SAMN02745243_00187</name>
</gene>
<protein>
    <submittedName>
        <fullName evidence="10">C4-dicarboxylate transporter, DctM subunit</fullName>
    </submittedName>
</protein>
<sequence>MISAVLFLSFFVFLILGVPIAICLGLSSICAIIYSGTSMMIVATNMYSGISKFLLLAIPFFVLSGNIMARAGISKRLIKFVDTCVGHRRGGIAIVCVIVACFFGAISGSGPATVAALGAVLVPAMVERGGFTPRFSTALMATASSIAIVIPPSIAFVVYASITGVSIADMFMAGIIPGILMGGALVIVVMWEARRKNIQPVQEKATAKERWDAFKDAFWGFLMPVIILGGIYGGFFTPTEAAAVSVVYGLFVGIVIYREIKLKDLFDIIVESGKTTGGIMLIVASASLFSFVCTKFGIADAASGLLGSIAHNQIVFLLIVNVIFLIAGCFIDANSAMYIFIPIMLPVCKALGYDVVAFGVMATVNLAIGQVTPPVGVNLFVAIGIKIKKGMEVTLQQISRAVMPMIAACVAILLIVTYIPSVSTGLPKVLAKNGSYTGDVTTASAEESSAAAAGSDKDQSFNEIGDYSDLNWEDTTWNFACSTTENSTWADGGRKFGELMEKATGGKVKVNIYAADQLTNGNQSEGIQALMNGDPVQISMHSNLIYSAFDPRFNVVSLPFIYDSVEDADAKFDGKAGDQMKSILGEYGLHCMGIAENGFRELTNSKNEVKSVDDMKNLKIRVAGSNLLMECYKRWGADATNMNWSETYTALQQNTVEGQENPLPAIDAASVQEVQPYCSMWDAIYDCLFFCMNNDIYNGLTKEQQAVVDEAGQKAVEYERYINRSGDEEIMNRWADKNGVTITKKEDMDIDSFKKAVDGVDEWYMEELKNQGYDDAEQLVSTFTSDSGAESDEYAVEDHSDLNWPETTWNFTCSTTETSTWAEGGRKFGELMEQATGGKVKVNVYAADQLTNGNQSEGIQALMNGDPVQISMHSNLIYSAFDPRFNVVSLPFLFNSVEDADAKLDGEAGEKLKEILSTYDLHCMGIAENGFRELTNSKHEVKSVDDMKNLKIRVAGSNLLMECYKRWGADATNMNWSETYTALQQNTVEGQENPLPAIDAASVQEVQPYCSMWDSIYDCLFFCINQDVYDSLTKEQQAVVDECGQMAVKYERDINRSGDAEIMSRWSEKNGLTITAKEDMDIDSFKKAVDGVKDWYIKELKSEGYDDGADLVETFTADETSSLQ</sequence>
<feature type="transmembrane region" description="Helical" evidence="8">
    <location>
        <begin position="399"/>
        <end position="419"/>
    </location>
</feature>
<evidence type="ECO:0000256" key="4">
    <source>
        <dbReference type="ARBA" id="ARBA00022692"/>
    </source>
</evidence>
<dbReference type="Proteomes" id="UP000184301">
    <property type="component" value="Unassembled WGS sequence"/>
</dbReference>